<feature type="compositionally biased region" description="Basic and acidic residues" evidence="1">
    <location>
        <begin position="149"/>
        <end position="164"/>
    </location>
</feature>
<feature type="region of interest" description="Disordered" evidence="1">
    <location>
        <begin position="19"/>
        <end position="352"/>
    </location>
</feature>
<feature type="compositionally biased region" description="Pro residues" evidence="1">
    <location>
        <begin position="538"/>
        <end position="550"/>
    </location>
</feature>
<feature type="compositionally biased region" description="Basic and acidic residues" evidence="1">
    <location>
        <begin position="182"/>
        <end position="196"/>
    </location>
</feature>
<dbReference type="Proteomes" id="UP001292094">
    <property type="component" value="Unassembled WGS sequence"/>
</dbReference>
<keyword evidence="4" id="KW-1185">Reference proteome</keyword>
<protein>
    <recommendedName>
        <fullName evidence="2">Small acidic protein-like domain-containing protein</fullName>
    </recommendedName>
</protein>
<feature type="domain" description="Small acidic protein-like" evidence="2">
    <location>
        <begin position="505"/>
        <end position="593"/>
    </location>
</feature>
<dbReference type="Pfam" id="PF15477">
    <property type="entry name" value="SMAP"/>
    <property type="match status" value="1"/>
</dbReference>
<sequence length="620" mass="68182">MFLLSNIKSITKIITLATNADDNNDNDDEKEKSSSSVGHFEDKAKQSRARGHNREALRGAMNALQSYSSDEESGNEAPIHKTRKASDLGTNYDDVGMDISEDSDDDLGSHNTNAATRERGRPPPPPGSNSTRPPGGPSPPSAPSQAHSSDSDKTDSRESHRSSLQERLLGLASGQASQRQASGEDRSTPRERRDSNRVSNPLHNGDGQSRRKSRSKSPKPISSSKSRSQRSQSPGGGKRNNQKARSRSKSRERDSGRGGQLSRDHSSKGHVGRDQGNQGSHSGRGRDGRKDDRKRRDDERRSRRSRSRSRSRERRRSRSRSRDRRSRSRSRERRHRSRSRERKRPMDIRKEAQQKLAALKAANPDLTAAELLKRSMEAQVMEVQKQTGITLPSYYNPAAMNPMKFAEQERKKKLLWGNKQNKPGEINNPPPPLPPPQQQLQLQHHQHQQLPPQIPQLMGSPGVSYSYLPHNPALRPSPLAGAGMGGSGSSSGGNNAGTGGQAALWANTKFSNDRDGKLAEKFRRLMGVKSGGGEAAAAPPPTPASAPPPTTSNKGGKDTGVELLQKQETMFTSMERQYEMARLATHTHKGFGLAAYFVEDVNNNVTEKPVIEIEGIIVMP</sequence>
<reference evidence="3" key="1">
    <citation type="submission" date="2023-11" db="EMBL/GenBank/DDBJ databases">
        <title>Genome assemblies of two species of porcelain crab, Petrolisthes cinctipes and Petrolisthes manimaculis (Anomura: Porcellanidae).</title>
        <authorList>
            <person name="Angst P."/>
        </authorList>
    </citation>
    <scope>NUCLEOTIDE SEQUENCE</scope>
    <source>
        <strain evidence="3">PB745_02</strain>
        <tissue evidence="3">Gill</tissue>
    </source>
</reference>
<feature type="compositionally biased region" description="Low complexity" evidence="1">
    <location>
        <begin position="218"/>
        <end position="233"/>
    </location>
</feature>
<organism evidence="3 4">
    <name type="scientific">Petrolisthes manimaculis</name>
    <dbReference type="NCBI Taxonomy" id="1843537"/>
    <lineage>
        <taxon>Eukaryota</taxon>
        <taxon>Metazoa</taxon>
        <taxon>Ecdysozoa</taxon>
        <taxon>Arthropoda</taxon>
        <taxon>Crustacea</taxon>
        <taxon>Multicrustacea</taxon>
        <taxon>Malacostraca</taxon>
        <taxon>Eumalacostraca</taxon>
        <taxon>Eucarida</taxon>
        <taxon>Decapoda</taxon>
        <taxon>Pleocyemata</taxon>
        <taxon>Anomura</taxon>
        <taxon>Galatheoidea</taxon>
        <taxon>Porcellanidae</taxon>
        <taxon>Petrolisthes</taxon>
    </lineage>
</organism>
<dbReference type="InterPro" id="IPR028124">
    <property type="entry name" value="SMAP_dom"/>
</dbReference>
<dbReference type="PANTHER" id="PTHR22426:SF2">
    <property type="entry name" value="ARGININE_SERINE-RICH COILED-COIL PROTEIN 2"/>
    <property type="match status" value="1"/>
</dbReference>
<feature type="compositionally biased region" description="Basic and acidic residues" evidence="1">
    <location>
        <begin position="29"/>
        <end position="45"/>
    </location>
</feature>
<evidence type="ECO:0000256" key="1">
    <source>
        <dbReference type="SAM" id="MobiDB-lite"/>
    </source>
</evidence>
<evidence type="ECO:0000259" key="2">
    <source>
        <dbReference type="Pfam" id="PF15477"/>
    </source>
</evidence>
<feature type="region of interest" description="Disordered" evidence="1">
    <location>
        <begin position="530"/>
        <end position="558"/>
    </location>
</feature>
<feature type="region of interest" description="Disordered" evidence="1">
    <location>
        <begin position="476"/>
        <end position="500"/>
    </location>
</feature>
<dbReference type="PANTHER" id="PTHR22426">
    <property type="entry name" value="ARGININE_SERINE-RICH COILED-COIL PROTEIN 2"/>
    <property type="match status" value="1"/>
</dbReference>
<feature type="compositionally biased region" description="Low complexity" evidence="1">
    <location>
        <begin position="438"/>
        <end position="457"/>
    </location>
</feature>
<gene>
    <name evidence="3" type="ORF">Pmani_015134</name>
</gene>
<comment type="caution">
    <text evidence="3">The sequence shown here is derived from an EMBL/GenBank/DDBJ whole genome shotgun (WGS) entry which is preliminary data.</text>
</comment>
<evidence type="ECO:0000313" key="3">
    <source>
        <dbReference type="EMBL" id="KAK4313516.1"/>
    </source>
</evidence>
<accession>A0AAE1PRI1</accession>
<feature type="region of interest" description="Disordered" evidence="1">
    <location>
        <begin position="419"/>
        <end position="463"/>
    </location>
</feature>
<feature type="compositionally biased region" description="Basic residues" evidence="1">
    <location>
        <begin position="302"/>
        <end position="343"/>
    </location>
</feature>
<feature type="compositionally biased region" description="Pro residues" evidence="1">
    <location>
        <begin position="428"/>
        <end position="437"/>
    </location>
</feature>
<dbReference type="EMBL" id="JAWZYT010001296">
    <property type="protein sequence ID" value="KAK4313516.1"/>
    <property type="molecule type" value="Genomic_DNA"/>
</dbReference>
<proteinExistence type="predicted"/>
<feature type="compositionally biased region" description="Gly residues" evidence="1">
    <location>
        <begin position="482"/>
        <end position="500"/>
    </location>
</feature>
<dbReference type="AlphaFoldDB" id="A0AAE1PRI1"/>
<name>A0AAE1PRI1_9EUCA</name>
<feature type="compositionally biased region" description="Acidic residues" evidence="1">
    <location>
        <begin position="95"/>
        <end position="106"/>
    </location>
</feature>
<feature type="compositionally biased region" description="Basic and acidic residues" evidence="1">
    <location>
        <begin position="249"/>
        <end position="273"/>
    </location>
</feature>
<feature type="compositionally biased region" description="Basic and acidic residues" evidence="1">
    <location>
        <begin position="284"/>
        <end position="301"/>
    </location>
</feature>
<evidence type="ECO:0000313" key="4">
    <source>
        <dbReference type="Proteomes" id="UP001292094"/>
    </source>
</evidence>